<dbReference type="EMBL" id="CR940348">
    <property type="protein sequence ID" value="CAI74704.1"/>
    <property type="molecule type" value="Genomic_DNA"/>
</dbReference>
<feature type="region of interest" description="Disordered" evidence="1">
    <location>
        <begin position="438"/>
        <end position="500"/>
    </location>
</feature>
<dbReference type="RefSeq" id="XP_952436.1">
    <property type="nucleotide sequence ID" value="XM_947343.1"/>
</dbReference>
<gene>
    <name evidence="2" type="ORF">TA12320</name>
</gene>
<evidence type="ECO:0000256" key="1">
    <source>
        <dbReference type="SAM" id="MobiDB-lite"/>
    </source>
</evidence>
<proteinExistence type="predicted"/>
<dbReference type="OMA" id="KSHYQVC"/>
<dbReference type="OrthoDB" id="361683at2759"/>
<dbReference type="GeneID" id="3862432"/>
<organism evidence="2 3">
    <name type="scientific">Theileria annulata</name>
    <dbReference type="NCBI Taxonomy" id="5874"/>
    <lineage>
        <taxon>Eukaryota</taxon>
        <taxon>Sar</taxon>
        <taxon>Alveolata</taxon>
        <taxon>Apicomplexa</taxon>
        <taxon>Aconoidasida</taxon>
        <taxon>Piroplasmida</taxon>
        <taxon>Theileriidae</taxon>
        <taxon>Theileria</taxon>
    </lineage>
</organism>
<accession>Q4UDY5</accession>
<dbReference type="eggNOG" id="ENOG502QXU3">
    <property type="taxonomic scope" value="Eukaryota"/>
</dbReference>
<name>Q4UDY5_THEAN</name>
<keyword evidence="3" id="KW-1185">Reference proteome</keyword>
<feature type="region of interest" description="Disordered" evidence="1">
    <location>
        <begin position="1"/>
        <end position="56"/>
    </location>
</feature>
<dbReference type="Proteomes" id="UP000001950">
    <property type="component" value="Chromosome 2"/>
</dbReference>
<feature type="compositionally biased region" description="Polar residues" evidence="1">
    <location>
        <begin position="480"/>
        <end position="500"/>
    </location>
</feature>
<dbReference type="AlphaFoldDB" id="Q4UDY5"/>
<sequence>MADNENSDSPNKRYNTRPKSKTSFEAILNKYDDIETEFAPKSSKRGRPPGSGNAAKNQAMYKAQNYHPQFYQNNMQIYPNNMRNYQPQCNMPNVQYHVPTQYHPYHPYKYSPEQMNQPSFNNRMNQPNVGYLYQPNAPQNVPPQAQMMYKSGTYPVSSNIPMQYRPNVNPVMSQMHYETKMVAPNQPQHVQAQMVQPQPIRGAQLQVPHVQHPHQQTHPQVQQVAQHPQMINPNYPYPNYTAVKSPIMDNSQAQMCNMDNTNTNVLMQRRATQMQLMSQPTVEVKQTGTSNLEEGTVTENESEADFIRKRMKYSGEISQLIINSQTYGYYISKPRVSEQKLQVQRSNGMQNYFNAVDVILKDISKTSLSKNMDSLMPRITVTEVYNLQSLDKLVEFNYLLTPNVYKQILNYFNCIVESNIQFPVLLSTSYRKSLSKSLSLQSSSQSDSDKSRSESPHNSQPNSPNSKTDHLDYGNEKSIVDSQEVNNYSNNSQDSMLSTDDSQKIKLELNSQNTKAQSESSKTKPDQFQSYFKSNKIKLTRDNNVLPTTFECLKELKQDEMNQFFALLDKNMCKVIRNGGVEKSLVKSVILSNEDLKSHYQVCKSSDKEPSFSLKYQFASFFANDFFDKRVPFFTTVDFAHSDPSYLLHSKLGTKKQTNSFIHYAKVSRSFDAFIYKLYAHAHFELSKLVSELDSDAKNPTHQLSIRCSLFNVPKILNMIHSNS</sequence>
<dbReference type="VEuPathDB" id="PiroplasmaDB:TA12320"/>
<feature type="compositionally biased region" description="Low complexity" evidence="1">
    <location>
        <begin position="456"/>
        <end position="466"/>
    </location>
</feature>
<dbReference type="InParanoid" id="Q4UDY5"/>
<feature type="compositionally biased region" description="Basic and acidic residues" evidence="1">
    <location>
        <begin position="467"/>
        <end position="479"/>
    </location>
</feature>
<dbReference type="KEGG" id="tan:TA12320"/>
<evidence type="ECO:0000313" key="2">
    <source>
        <dbReference type="EMBL" id="CAI74704.1"/>
    </source>
</evidence>
<evidence type="ECO:0000313" key="3">
    <source>
        <dbReference type="Proteomes" id="UP000001950"/>
    </source>
</evidence>
<protein>
    <submittedName>
        <fullName evidence="2">Uncharacterized protein</fullName>
    </submittedName>
</protein>
<reference evidence="2 3" key="1">
    <citation type="journal article" date="2005" name="Science">
        <title>Genome of the host-cell transforming parasite Theileria annulata compared with T. parva.</title>
        <authorList>
            <person name="Pain A."/>
            <person name="Renauld H."/>
            <person name="Berriman M."/>
            <person name="Murphy L."/>
            <person name="Yeats C.A."/>
            <person name="Weir W."/>
            <person name="Kerhornou A."/>
            <person name="Aslett M."/>
            <person name="Bishop R."/>
            <person name="Bouchier C."/>
            <person name="Cochet M."/>
            <person name="Coulson R.M.R."/>
            <person name="Cronin A."/>
            <person name="de Villiers E.P."/>
            <person name="Fraser A."/>
            <person name="Fosker N."/>
            <person name="Gardner M."/>
            <person name="Goble A."/>
            <person name="Griffiths-Jones S."/>
            <person name="Harris D.E."/>
            <person name="Katzer F."/>
            <person name="Larke N."/>
            <person name="Lord A."/>
            <person name="Maser P."/>
            <person name="McKellar S."/>
            <person name="Mooney P."/>
            <person name="Morton F."/>
            <person name="Nene V."/>
            <person name="O'Neil S."/>
            <person name="Price C."/>
            <person name="Quail M.A."/>
            <person name="Rabbinowitsch E."/>
            <person name="Rawlings N.D."/>
            <person name="Rutter S."/>
            <person name="Saunders D."/>
            <person name="Seeger K."/>
            <person name="Shah T."/>
            <person name="Squares R."/>
            <person name="Squares S."/>
            <person name="Tivey A."/>
            <person name="Walker A.R."/>
            <person name="Woodward J."/>
            <person name="Dobbelaere D.A.E."/>
            <person name="Langsley G."/>
            <person name="Rajandream M.A."/>
            <person name="McKeever D."/>
            <person name="Shiels B."/>
            <person name="Tait A."/>
            <person name="Barrell B.G."/>
            <person name="Hall N."/>
        </authorList>
    </citation>
    <scope>NUCLEOTIDE SEQUENCE [LARGE SCALE GENOMIC DNA]</scope>
    <source>
        <strain evidence="3">Ankara</strain>
    </source>
</reference>